<dbReference type="RefSeq" id="WP_160718277.1">
    <property type="nucleotide sequence ID" value="NZ_SUMG01000001.1"/>
</dbReference>
<organism evidence="2 3">
    <name type="scientific">Isachenkonia alkalipeptolytica</name>
    <dbReference type="NCBI Taxonomy" id="2565777"/>
    <lineage>
        <taxon>Bacteria</taxon>
        <taxon>Bacillati</taxon>
        <taxon>Bacillota</taxon>
        <taxon>Clostridia</taxon>
        <taxon>Eubacteriales</taxon>
        <taxon>Clostridiaceae</taxon>
        <taxon>Isachenkonia</taxon>
    </lineage>
</organism>
<dbReference type="PANTHER" id="PTHR33525:SF3">
    <property type="entry name" value="RIBONUCLEASE Y"/>
    <property type="match status" value="1"/>
</dbReference>
<dbReference type="InterPro" id="IPR003607">
    <property type="entry name" value="HD/PDEase_dom"/>
</dbReference>
<reference evidence="2 3" key="1">
    <citation type="submission" date="2019-04" db="EMBL/GenBank/DDBJ databases">
        <title>Isachenkonia alkalipeptolytica gen. nov. sp. nov. a new anaerobic, alkiliphilic organothrophic bacterium capable to reduce synthesized ferrihydrite isolated from a soda lake.</title>
        <authorList>
            <person name="Toshchakov S.V."/>
            <person name="Zavarzina D.G."/>
            <person name="Zhilina T.N."/>
            <person name="Kostrikina N.A."/>
            <person name="Kublanov I.V."/>
        </authorList>
    </citation>
    <scope>NUCLEOTIDE SEQUENCE [LARGE SCALE GENOMIC DNA]</scope>
    <source>
        <strain evidence="2 3">Z-1701</strain>
    </source>
</reference>
<dbReference type="InterPro" id="IPR052340">
    <property type="entry name" value="RNase_Y/CdgJ"/>
</dbReference>
<evidence type="ECO:0000313" key="2">
    <source>
        <dbReference type="EMBL" id="NBG86970.1"/>
    </source>
</evidence>
<dbReference type="Pfam" id="PF08668">
    <property type="entry name" value="HDOD"/>
    <property type="match status" value="1"/>
</dbReference>
<dbReference type="InterPro" id="IPR006675">
    <property type="entry name" value="HDIG_dom"/>
</dbReference>
<dbReference type="CDD" id="cd00077">
    <property type="entry name" value="HDc"/>
    <property type="match status" value="1"/>
</dbReference>
<keyword evidence="3" id="KW-1185">Reference proteome</keyword>
<dbReference type="NCBIfam" id="TIGR00277">
    <property type="entry name" value="HDIG"/>
    <property type="match status" value="1"/>
</dbReference>
<evidence type="ECO:0000313" key="3">
    <source>
        <dbReference type="Proteomes" id="UP000449710"/>
    </source>
</evidence>
<sequence length="282" mass="32240">MTKVSMEVILKNIEEMPSWPVALQNVIRLTEDPQSDIKDLEREILKDQSLTTRVLKLSNSLHYGYPSKISTVSQAVILLGFNTIKNIVLASTVNTMYIKDLESYGLKKEDLWRQSQSGAIIARYLAKKIKYKKVEEAYIAGLLRDIGKVILDYHIKEDYQVILEKVEKENISFLQGEEAVLGFNHAEVGYRIATKWNLPEGLREAIAYHHRPQDALEYRELVSIVHVADAITMMLIENVGVEGLNYRFNSQALDNLGITEKALEEMIVEVSDLLVNEQREVF</sequence>
<dbReference type="PANTHER" id="PTHR33525">
    <property type="match status" value="1"/>
</dbReference>
<feature type="domain" description="HDOD" evidence="1">
    <location>
        <begin position="16"/>
        <end position="212"/>
    </location>
</feature>
<name>A0AA44BDC7_9CLOT</name>
<dbReference type="InterPro" id="IPR013976">
    <property type="entry name" value="HDOD"/>
</dbReference>
<dbReference type="AlphaFoldDB" id="A0AA44BDC7"/>
<comment type="caution">
    <text evidence="2">The sequence shown here is derived from an EMBL/GenBank/DDBJ whole genome shotgun (WGS) entry which is preliminary data.</text>
</comment>
<dbReference type="Proteomes" id="UP000449710">
    <property type="component" value="Unassembled WGS sequence"/>
</dbReference>
<gene>
    <name evidence="2" type="ORF">ISALK_00510</name>
</gene>
<protein>
    <submittedName>
        <fullName evidence="2">HDOD domain-containing protein</fullName>
    </submittedName>
</protein>
<accession>A0AA44BDC7</accession>
<evidence type="ECO:0000259" key="1">
    <source>
        <dbReference type="PROSITE" id="PS51833"/>
    </source>
</evidence>
<dbReference type="SUPFAM" id="SSF109604">
    <property type="entry name" value="HD-domain/PDEase-like"/>
    <property type="match status" value="1"/>
</dbReference>
<dbReference type="PROSITE" id="PS51833">
    <property type="entry name" value="HDOD"/>
    <property type="match status" value="1"/>
</dbReference>
<dbReference type="Gene3D" id="1.10.3210.10">
    <property type="entry name" value="Hypothetical protein af1432"/>
    <property type="match status" value="1"/>
</dbReference>
<proteinExistence type="predicted"/>
<dbReference type="EMBL" id="SUMG01000001">
    <property type="protein sequence ID" value="NBG86970.1"/>
    <property type="molecule type" value="Genomic_DNA"/>
</dbReference>